<accession>A0A8S3X413</accession>
<dbReference type="AlphaFoldDB" id="A0A8S3X413"/>
<comment type="caution">
    <text evidence="2">The sequence shown here is derived from an EMBL/GenBank/DDBJ whole genome shotgun (WGS) entry which is preliminary data.</text>
</comment>
<organism evidence="2 3">
    <name type="scientific">Parnassius apollo</name>
    <name type="common">Apollo butterfly</name>
    <name type="synonym">Papilio apollo</name>
    <dbReference type="NCBI Taxonomy" id="110799"/>
    <lineage>
        <taxon>Eukaryota</taxon>
        <taxon>Metazoa</taxon>
        <taxon>Ecdysozoa</taxon>
        <taxon>Arthropoda</taxon>
        <taxon>Hexapoda</taxon>
        <taxon>Insecta</taxon>
        <taxon>Pterygota</taxon>
        <taxon>Neoptera</taxon>
        <taxon>Endopterygota</taxon>
        <taxon>Lepidoptera</taxon>
        <taxon>Glossata</taxon>
        <taxon>Ditrysia</taxon>
        <taxon>Papilionoidea</taxon>
        <taxon>Papilionidae</taxon>
        <taxon>Parnassiinae</taxon>
        <taxon>Parnassini</taxon>
        <taxon>Parnassius</taxon>
        <taxon>Parnassius</taxon>
    </lineage>
</organism>
<keyword evidence="1" id="KW-0732">Signal</keyword>
<protein>
    <submittedName>
        <fullName evidence="2">(apollo) hypothetical protein</fullName>
    </submittedName>
</protein>
<dbReference type="OrthoDB" id="7488768at2759"/>
<keyword evidence="3" id="KW-1185">Reference proteome</keyword>
<evidence type="ECO:0000313" key="3">
    <source>
        <dbReference type="Proteomes" id="UP000691718"/>
    </source>
</evidence>
<name>A0A8S3X413_PARAO</name>
<evidence type="ECO:0000256" key="1">
    <source>
        <dbReference type="SAM" id="SignalP"/>
    </source>
</evidence>
<reference evidence="2" key="1">
    <citation type="submission" date="2021-04" db="EMBL/GenBank/DDBJ databases">
        <authorList>
            <person name="Tunstrom K."/>
        </authorList>
    </citation>
    <scope>NUCLEOTIDE SEQUENCE</scope>
</reference>
<gene>
    <name evidence="2" type="ORF">PAPOLLO_LOCUS13611</name>
</gene>
<sequence>MNTLLLLIVGVGTICVGSIEAYTVLEEAKGDNHSIATKYEEIAEDTRKRLSGHKRYDVRQRPYSGKDSGLESIVLAINTGAKPNSLDKATSNFIQKLENLISRFMKDERIYNMYFRSSKDTDIVRPEIVHFRSGKPSLMVEINFESVLRGLREALNSKKVKHFADKCAQKAALVYRAIKYELDKGN</sequence>
<proteinExistence type="predicted"/>
<feature type="chain" id="PRO_5035909421" evidence="1">
    <location>
        <begin position="22"/>
        <end position="186"/>
    </location>
</feature>
<dbReference type="Proteomes" id="UP000691718">
    <property type="component" value="Unassembled WGS sequence"/>
</dbReference>
<evidence type="ECO:0000313" key="2">
    <source>
        <dbReference type="EMBL" id="CAG4999924.1"/>
    </source>
</evidence>
<dbReference type="EMBL" id="CAJQZP010000945">
    <property type="protein sequence ID" value="CAG4999924.1"/>
    <property type="molecule type" value="Genomic_DNA"/>
</dbReference>
<feature type="signal peptide" evidence="1">
    <location>
        <begin position="1"/>
        <end position="21"/>
    </location>
</feature>